<name>A0A7T1WSG3_9ACTN</name>
<evidence type="ECO:0000313" key="3">
    <source>
        <dbReference type="EMBL" id="QPP07092.1"/>
    </source>
</evidence>
<protein>
    <submittedName>
        <fullName evidence="3">Uncharacterized protein</fullName>
    </submittedName>
</protein>
<feature type="region of interest" description="Disordered" evidence="1">
    <location>
        <begin position="45"/>
        <end position="66"/>
    </location>
</feature>
<evidence type="ECO:0000256" key="2">
    <source>
        <dbReference type="SAM" id="Phobius"/>
    </source>
</evidence>
<dbReference type="EMBL" id="CP048882">
    <property type="protein sequence ID" value="QPP07092.1"/>
    <property type="molecule type" value="Genomic_DNA"/>
</dbReference>
<evidence type="ECO:0000256" key="1">
    <source>
        <dbReference type="SAM" id="MobiDB-lite"/>
    </source>
</evidence>
<dbReference type="Proteomes" id="UP000595046">
    <property type="component" value="Chromosome"/>
</dbReference>
<keyword evidence="2" id="KW-0472">Membrane</keyword>
<dbReference type="KEGG" id="sbat:G4Z16_12620"/>
<organism evidence="3 4">
    <name type="scientific">Streptomyces bathyalis</name>
    <dbReference type="NCBI Taxonomy" id="2710756"/>
    <lineage>
        <taxon>Bacteria</taxon>
        <taxon>Bacillati</taxon>
        <taxon>Actinomycetota</taxon>
        <taxon>Actinomycetes</taxon>
        <taxon>Kitasatosporales</taxon>
        <taxon>Streptomycetaceae</taxon>
        <taxon>Streptomyces</taxon>
    </lineage>
</organism>
<keyword evidence="2" id="KW-0812">Transmembrane</keyword>
<proteinExistence type="predicted"/>
<accession>A0A7T1WSG3</accession>
<keyword evidence="2" id="KW-1133">Transmembrane helix</keyword>
<keyword evidence="4" id="KW-1185">Reference proteome</keyword>
<feature type="transmembrane region" description="Helical" evidence="2">
    <location>
        <begin position="342"/>
        <end position="363"/>
    </location>
</feature>
<sequence length="365" mass="39896">MDDEDALEAVRRHLDRRGELTKAGPPDTWKPAPLTLVKGRIVRSIENRAERPGSEPGDFDLSERPRYDDLDGYHLDPPRNPAEPMELRLVKRDSESSEPCSRDCDRGRTRCGECRGRKRLRCEPRTDCEACAGENSCLNCAASGGTAGAAGPDAARPARTEKRLTCVKCGERGVACRSCQGRGDVPCALCEETGFRDCPTCRGSGTVRHDDCKGTGRFTVWTAGTITRKPETGAIRRPEHSVSWHTWNKARRHGSWRTEVLSGDAGTASVADLDDEAAKGLAPDLTKKQGEVAREVTLEILRLTRVEVPLLPHRVHYAHPAPATHPSGTVYEVFAVPSGQRVLQIAVAALGALAVLTLVWWLLTP</sequence>
<gene>
    <name evidence="3" type="ORF">G4Z16_12620</name>
</gene>
<dbReference type="RefSeq" id="WP_197350880.1">
    <property type="nucleotide sequence ID" value="NZ_CP048882.1"/>
</dbReference>
<reference evidence="4" key="1">
    <citation type="submission" date="2020-02" db="EMBL/GenBank/DDBJ databases">
        <title>Streptomyces sp. ASO4wet.</title>
        <authorList>
            <person name="Risdian C."/>
            <person name="Landwehr W."/>
            <person name="Schupp P."/>
            <person name="Wink J."/>
        </authorList>
    </citation>
    <scope>NUCLEOTIDE SEQUENCE [LARGE SCALE GENOMIC DNA]</scope>
    <source>
        <strain evidence="4">ASO4wet</strain>
    </source>
</reference>
<evidence type="ECO:0000313" key="4">
    <source>
        <dbReference type="Proteomes" id="UP000595046"/>
    </source>
</evidence>
<dbReference type="AlphaFoldDB" id="A0A7T1WSG3"/>